<keyword evidence="2" id="KW-0946">Virion</keyword>
<reference evidence="2 3" key="1">
    <citation type="submission" date="2018-08" db="EMBL/GenBank/DDBJ databases">
        <title>Bacillus chawlae sp. nov., Bacillus glennii sp. nov., and Bacillus saganii sp. nov. Isolated from the Vehicle Assembly Building at Kennedy Space Center where the Viking Spacecraft were Assembled.</title>
        <authorList>
            <person name="Seuylemezian A."/>
            <person name="Vaishampayan P."/>
        </authorList>
    </citation>
    <scope>NUCLEOTIDE SEQUENCE [LARGE SCALE GENOMIC DNA]</scope>
    <source>
        <strain evidence="2 3">V47-23a</strain>
    </source>
</reference>
<protein>
    <submittedName>
        <fullName evidence="2">Spore coat protein CotH</fullName>
    </submittedName>
</protein>
<dbReference type="RefSeq" id="WP_117328076.1">
    <property type="nucleotide sequence ID" value="NZ_QVTE01000052.1"/>
</dbReference>
<gene>
    <name evidence="2" type="ORF">D0469_17795</name>
</gene>
<proteinExistence type="predicted"/>
<dbReference type="PANTHER" id="PTHR20916:SF18">
    <property type="entry name" value="IPT_TIG DOMAIN-CONTAINING PROTEIN"/>
    <property type="match status" value="1"/>
</dbReference>
<dbReference type="AlphaFoldDB" id="A0A372LIL0"/>
<evidence type="ECO:0000313" key="2">
    <source>
        <dbReference type="EMBL" id="RFU66189.1"/>
    </source>
</evidence>
<accession>A0A372LIL0</accession>
<feature type="compositionally biased region" description="Low complexity" evidence="1">
    <location>
        <begin position="293"/>
        <end position="324"/>
    </location>
</feature>
<dbReference type="PANTHER" id="PTHR20916">
    <property type="entry name" value="CYSTEINE AND GLYCINE-RICH PROTEIN 2 BINDING PROTEIN"/>
    <property type="match status" value="1"/>
</dbReference>
<evidence type="ECO:0000256" key="1">
    <source>
        <dbReference type="SAM" id="MobiDB-lite"/>
    </source>
</evidence>
<keyword evidence="3" id="KW-1185">Reference proteome</keyword>
<keyword evidence="2" id="KW-0167">Capsid protein</keyword>
<dbReference type="Proteomes" id="UP000264541">
    <property type="component" value="Unassembled WGS sequence"/>
</dbReference>
<comment type="caution">
    <text evidence="2">The sequence shown here is derived from an EMBL/GenBank/DDBJ whole genome shotgun (WGS) entry which is preliminary data.</text>
</comment>
<dbReference type="OrthoDB" id="2452727at2"/>
<evidence type="ECO:0000313" key="3">
    <source>
        <dbReference type="Proteomes" id="UP000264541"/>
    </source>
</evidence>
<name>A0A372LIL0_9BACI</name>
<organism evidence="2 3">
    <name type="scientific">Peribacillus saganii</name>
    <dbReference type="NCBI Taxonomy" id="2303992"/>
    <lineage>
        <taxon>Bacteria</taxon>
        <taxon>Bacillati</taxon>
        <taxon>Bacillota</taxon>
        <taxon>Bacilli</taxon>
        <taxon>Bacillales</taxon>
        <taxon>Bacillaceae</taxon>
        <taxon>Peribacillus</taxon>
    </lineage>
</organism>
<dbReference type="EMBL" id="QVTE01000052">
    <property type="protein sequence ID" value="RFU66189.1"/>
    <property type="molecule type" value="Genomic_DNA"/>
</dbReference>
<feature type="region of interest" description="Disordered" evidence="1">
    <location>
        <begin position="282"/>
        <end position="340"/>
    </location>
</feature>
<sequence>MSTNENSVIVTNETEVNTAADTEVNTAIETEVNGVNENSMNEMATEVQAYHSFLGSLKGKVVTVYRGGPESKKGVLLDVKSDFIALSTQKNNNNNNNNDNQNNNKQNHQIIYYQAQHVKSISEDSKSNSTQTIPMMNNQMDYINAESFVELLNLMIDEKIKINQGGPESKKGILVEAASDYIALFTDDDGMVYFNINHVKSVSLHQNKNDNNNQMKMVYPEAVSAAKFEDVFKHMEHKWVAINRGGAEAMEGVLVENSGGHYTVVSNQEVLRIHPYHIRSISSGPKGSAKGLQNQMQNQNQNNNGYNNYQSNDNSDNSNNNVNRRSARRTRNSSYRFARN</sequence>